<evidence type="ECO:0000256" key="1">
    <source>
        <dbReference type="SAM" id="MobiDB-lite"/>
    </source>
</evidence>
<name>A0A2T2ZWZ0_9PEZI</name>
<organism evidence="2 3">
    <name type="scientific">Coniella lustricola</name>
    <dbReference type="NCBI Taxonomy" id="2025994"/>
    <lineage>
        <taxon>Eukaryota</taxon>
        <taxon>Fungi</taxon>
        <taxon>Dikarya</taxon>
        <taxon>Ascomycota</taxon>
        <taxon>Pezizomycotina</taxon>
        <taxon>Sordariomycetes</taxon>
        <taxon>Sordariomycetidae</taxon>
        <taxon>Diaporthales</taxon>
        <taxon>Schizoparmaceae</taxon>
        <taxon>Coniella</taxon>
    </lineage>
</organism>
<accession>A0A2T2ZWZ0</accession>
<reference evidence="2 3" key="1">
    <citation type="journal article" date="2018" name="Mycol. Prog.">
        <title>Coniella lustricola, a new species from submerged detritus.</title>
        <authorList>
            <person name="Raudabaugh D.B."/>
            <person name="Iturriaga T."/>
            <person name="Carver A."/>
            <person name="Mondo S."/>
            <person name="Pangilinan J."/>
            <person name="Lipzen A."/>
            <person name="He G."/>
            <person name="Amirebrahimi M."/>
            <person name="Grigoriev I.V."/>
            <person name="Miller A.N."/>
        </authorList>
    </citation>
    <scope>NUCLEOTIDE SEQUENCE [LARGE SCALE GENOMIC DNA]</scope>
    <source>
        <strain evidence="2 3">B22-T-1</strain>
    </source>
</reference>
<gene>
    <name evidence="2" type="ORF">BD289DRAFT_115647</name>
</gene>
<feature type="region of interest" description="Disordered" evidence="1">
    <location>
        <begin position="46"/>
        <end position="75"/>
    </location>
</feature>
<dbReference type="EMBL" id="KZ678595">
    <property type="protein sequence ID" value="PSR78718.1"/>
    <property type="molecule type" value="Genomic_DNA"/>
</dbReference>
<dbReference type="Proteomes" id="UP000241462">
    <property type="component" value="Unassembled WGS sequence"/>
</dbReference>
<dbReference type="InParanoid" id="A0A2T2ZWZ0"/>
<keyword evidence="3" id="KW-1185">Reference proteome</keyword>
<dbReference type="AlphaFoldDB" id="A0A2T2ZWZ0"/>
<evidence type="ECO:0000313" key="3">
    <source>
        <dbReference type="Proteomes" id="UP000241462"/>
    </source>
</evidence>
<proteinExistence type="predicted"/>
<sequence length="187" mass="20173">MIPIPAGKDYKYSLPCLWAKLMVRFKYPVSGKALCLAPPTSSQHDPDCSPLPNFSLHQTSPTSLERSPTTDTDHEVQCHRHPRNRWLATAVVGLEIRGPPQVHTIFGMLCSSGPRRRCSTGSGNRPLDCPPRKPSTNNVADSLDPGAWWHSTGRVLGWLGGKATQEGLAKSCVFGLGLGLGPGLVLA</sequence>
<feature type="region of interest" description="Disordered" evidence="1">
    <location>
        <begin position="120"/>
        <end position="142"/>
    </location>
</feature>
<evidence type="ECO:0000313" key="2">
    <source>
        <dbReference type="EMBL" id="PSR78718.1"/>
    </source>
</evidence>
<feature type="compositionally biased region" description="Polar residues" evidence="1">
    <location>
        <begin position="55"/>
        <end position="70"/>
    </location>
</feature>
<protein>
    <submittedName>
        <fullName evidence="2">Uncharacterized protein</fullName>
    </submittedName>
</protein>